<protein>
    <recommendedName>
        <fullName evidence="1">PLL-like beta propeller domain-containing protein</fullName>
    </recommendedName>
</protein>
<organism evidence="2 3">
    <name type="scientific">Roseateles paludis</name>
    <dbReference type="NCBI Taxonomy" id="3145238"/>
    <lineage>
        <taxon>Bacteria</taxon>
        <taxon>Pseudomonadati</taxon>
        <taxon>Pseudomonadota</taxon>
        <taxon>Betaproteobacteria</taxon>
        <taxon>Burkholderiales</taxon>
        <taxon>Sphaerotilaceae</taxon>
        <taxon>Roseateles</taxon>
    </lineage>
</organism>
<dbReference type="Pfam" id="PF26607">
    <property type="entry name" value="DUF8189"/>
    <property type="match status" value="1"/>
</dbReference>
<keyword evidence="3" id="KW-1185">Reference proteome</keyword>
<accession>A0ABV0G627</accession>
<dbReference type="RefSeq" id="WP_347705969.1">
    <property type="nucleotide sequence ID" value="NZ_JBDPZD010000006.1"/>
</dbReference>
<dbReference type="SUPFAM" id="SSF89372">
    <property type="entry name" value="Fucose-specific lectin"/>
    <property type="match status" value="1"/>
</dbReference>
<gene>
    <name evidence="2" type="ORF">ABDJ85_16890</name>
</gene>
<evidence type="ECO:0000313" key="3">
    <source>
        <dbReference type="Proteomes" id="UP001495147"/>
    </source>
</evidence>
<name>A0ABV0G627_9BURK</name>
<evidence type="ECO:0000313" key="2">
    <source>
        <dbReference type="EMBL" id="MEO3693150.1"/>
    </source>
</evidence>
<dbReference type="InterPro" id="IPR058502">
    <property type="entry name" value="PLL-like_beta-prop"/>
</dbReference>
<dbReference type="Proteomes" id="UP001495147">
    <property type="component" value="Unassembled WGS sequence"/>
</dbReference>
<sequence length="618" mass="64986">MQSPLSMAVAMSEKSLLSGHNADANALVRRVVAEMRTLIDAAATPGDTAPAESDPFGLRASLAAGRRLVQARAPLALPPALPVTQQLFSRPAVEVEPLLDASLQLTLTHLACRRATAGAGDDEIQLSGVLVDPLGVVTRLPLLDLGDFHAGVIKNNGGTGWALASSASNAAWGLPQRWSLVLVVNEVDNGGFPEFLADLLERLKTAIVDRVKELVSAGVATTVGGAIGSLAGGAFGALIGYILGESIGHVITLLKDWWQDDQLRPWSIAISADSPFEDRVGLEPVQFSGLGGGYAGAVEVRLNWRAAPAAMALAGAGLAVGDERLDVFTRTPGQELAQLPITLGVVRNWLRLGRFAASCPAALATPDGFELLALDPNGSFEGVQAQQGRMTGSLLVAQGANQSAAAPALVSWGGARRDVFARGADRQLWHWWSDGQGWSGPEPLGGHLVSAPAAVCWGPDRIDVFAVGFDLALWHLWWDGKAWSAWESLEGVCTSAPAACSFAADELDVFVRGGDGAMFHKRWDGRGPGLAGARHLKPGAGWSDWRTLGGEFSGAPAAAARKAAAFEIETPRTPERFALPWPSRRIDLVAPGLDGALWHNAQLAGRWLGWQSLGAPAD</sequence>
<proteinExistence type="predicted"/>
<dbReference type="EMBL" id="JBDPZD010000006">
    <property type="protein sequence ID" value="MEO3693150.1"/>
    <property type="molecule type" value="Genomic_DNA"/>
</dbReference>
<feature type="domain" description="PLL-like beta propeller" evidence="1">
    <location>
        <begin position="405"/>
        <end position="520"/>
    </location>
</feature>
<evidence type="ECO:0000259" key="1">
    <source>
        <dbReference type="Pfam" id="PF26607"/>
    </source>
</evidence>
<comment type="caution">
    <text evidence="2">The sequence shown here is derived from an EMBL/GenBank/DDBJ whole genome shotgun (WGS) entry which is preliminary data.</text>
</comment>
<reference evidence="2 3" key="1">
    <citation type="submission" date="2024-05" db="EMBL/GenBank/DDBJ databases">
        <title>Roseateles sp. DJS-2-20 16S ribosomal RNA gene Genome sequencing and assembly.</title>
        <authorList>
            <person name="Woo H."/>
        </authorList>
    </citation>
    <scope>NUCLEOTIDE SEQUENCE [LARGE SCALE GENOMIC DNA]</scope>
    <source>
        <strain evidence="2 3">DJS-2-20</strain>
    </source>
</reference>
<dbReference type="Gene3D" id="2.120.10.70">
    <property type="entry name" value="Fucose-specific lectin"/>
    <property type="match status" value="1"/>
</dbReference>